<dbReference type="Pfam" id="PF01270">
    <property type="entry name" value="Glyco_hydro_8"/>
    <property type="match status" value="1"/>
</dbReference>
<organism evidence="9 10">
    <name type="scientific">Ferriphaselus amnicola</name>
    <dbReference type="NCBI Taxonomy" id="1188319"/>
    <lineage>
        <taxon>Bacteria</taxon>
        <taxon>Pseudomonadati</taxon>
        <taxon>Pseudomonadota</taxon>
        <taxon>Betaproteobacteria</taxon>
        <taxon>Nitrosomonadales</taxon>
        <taxon>Gallionellaceae</taxon>
        <taxon>Ferriphaselus</taxon>
    </lineage>
</organism>
<dbReference type="InterPro" id="IPR012341">
    <property type="entry name" value="6hp_glycosidase-like_sf"/>
</dbReference>
<reference evidence="9 10" key="1">
    <citation type="submission" date="2018-06" db="EMBL/GenBank/DDBJ databases">
        <title>OYT1 Genome Sequencing.</title>
        <authorList>
            <person name="Kato S."/>
            <person name="Itoh T."/>
            <person name="Ohkuma M."/>
        </authorList>
    </citation>
    <scope>NUCLEOTIDE SEQUENCE [LARGE SCALE GENOMIC DNA]</scope>
    <source>
        <strain evidence="9 10">OYT1</strain>
    </source>
</reference>
<feature type="signal peptide" evidence="8">
    <location>
        <begin position="1"/>
        <end position="19"/>
    </location>
</feature>
<dbReference type="KEGG" id="fam:OYT1_ch1983"/>
<keyword evidence="7" id="KW-0119">Carbohydrate metabolism</keyword>
<keyword evidence="4" id="KW-0378">Hydrolase</keyword>
<dbReference type="EC" id="3.2.1.4" evidence="3"/>
<keyword evidence="10" id="KW-1185">Reference proteome</keyword>
<dbReference type="InterPro" id="IPR002037">
    <property type="entry name" value="Glyco_hydro_8"/>
</dbReference>
<evidence type="ECO:0000256" key="2">
    <source>
        <dbReference type="ARBA" id="ARBA00009209"/>
    </source>
</evidence>
<dbReference type="InterPro" id="IPR008928">
    <property type="entry name" value="6-hairpin_glycosidase_sf"/>
</dbReference>
<dbReference type="Gene3D" id="1.50.10.10">
    <property type="match status" value="1"/>
</dbReference>
<proteinExistence type="inferred from homology"/>
<dbReference type="EMBL" id="AP018738">
    <property type="protein sequence ID" value="BBE51509.1"/>
    <property type="molecule type" value="Genomic_DNA"/>
</dbReference>
<evidence type="ECO:0000256" key="8">
    <source>
        <dbReference type="SAM" id="SignalP"/>
    </source>
</evidence>
<evidence type="ECO:0000256" key="1">
    <source>
        <dbReference type="ARBA" id="ARBA00000966"/>
    </source>
</evidence>
<dbReference type="PRINTS" id="PR00735">
    <property type="entry name" value="GLHYDRLASE8"/>
</dbReference>
<dbReference type="NCBIfam" id="NF008305">
    <property type="entry name" value="PRK11097.1"/>
    <property type="match status" value="1"/>
</dbReference>
<keyword evidence="6" id="KW-0326">Glycosidase</keyword>
<comment type="catalytic activity">
    <reaction evidence="1">
        <text>Endohydrolysis of (1-&gt;4)-beta-D-glucosidic linkages in cellulose, lichenin and cereal beta-D-glucans.</text>
        <dbReference type="EC" id="3.2.1.4"/>
    </reaction>
</comment>
<dbReference type="SUPFAM" id="SSF48208">
    <property type="entry name" value="Six-hairpin glycosidases"/>
    <property type="match status" value="1"/>
</dbReference>
<evidence type="ECO:0000256" key="4">
    <source>
        <dbReference type="ARBA" id="ARBA00022801"/>
    </source>
</evidence>
<dbReference type="GO" id="GO:0030245">
    <property type="term" value="P:cellulose catabolic process"/>
    <property type="evidence" value="ECO:0007669"/>
    <property type="project" value="UniProtKB-KW"/>
</dbReference>
<evidence type="ECO:0000313" key="10">
    <source>
        <dbReference type="Proteomes" id="UP000033070"/>
    </source>
</evidence>
<keyword evidence="7" id="KW-0624">Polysaccharide degradation</keyword>
<dbReference type="RefSeq" id="WP_062626173.1">
    <property type="nucleotide sequence ID" value="NZ_AP018738.1"/>
</dbReference>
<evidence type="ECO:0000313" key="9">
    <source>
        <dbReference type="EMBL" id="BBE51509.1"/>
    </source>
</evidence>
<feature type="chain" id="PRO_5017263218" description="cellulase" evidence="8">
    <location>
        <begin position="20"/>
        <end position="369"/>
    </location>
</feature>
<evidence type="ECO:0000256" key="6">
    <source>
        <dbReference type="ARBA" id="ARBA00023295"/>
    </source>
</evidence>
<accession>A0A2Z6GDY0</accession>
<dbReference type="OrthoDB" id="9766708at2"/>
<keyword evidence="5" id="KW-0136">Cellulose degradation</keyword>
<comment type="similarity">
    <text evidence="2">Belongs to the glycosyl hydrolase 8 (cellulase D) family.</text>
</comment>
<dbReference type="STRING" id="1188319.OYT1_00974"/>
<sequence length="369" mass="41925">MWRMLVTVIALSLSPVASAADECRKPWFMWSEFKRNYIQADGRVIDDFEGKAITTSEGQAYALFFSLVANDKEQFDKIYRWTVNNLMRGDAKTYLPAWKWGKDEQSGTWMPLDYNSASDADIWIAYSLFQAGEIWKSAPYRKAAFQLLTNMARRELVDMPGVGWMLLPAPYGYALNSSSWRLNPSYMPIQVLRYFSKVNPDGPWGELTTNAIQLLQSSAHHGVVPDWVSYSAAKGYASDPDMGRFSSYESIRVYLWWAMMDQADPAFKLLQPQMSEISQFRPDSGRLPEKISTQGGASEGVAPDGFIGALAPYRWVLYKHKDAQVPKIVPTNQYYSSVLKLFGYGWVDGRFQFHRDGSLSTKVSKLCSN</sequence>
<dbReference type="GO" id="GO:0008810">
    <property type="term" value="F:cellulase activity"/>
    <property type="evidence" value="ECO:0007669"/>
    <property type="project" value="UniProtKB-EC"/>
</dbReference>
<name>A0A2Z6GDY0_9PROT</name>
<evidence type="ECO:0000256" key="7">
    <source>
        <dbReference type="ARBA" id="ARBA00023326"/>
    </source>
</evidence>
<evidence type="ECO:0000256" key="5">
    <source>
        <dbReference type="ARBA" id="ARBA00023001"/>
    </source>
</evidence>
<protein>
    <recommendedName>
        <fullName evidence="3">cellulase</fullName>
        <ecNumber evidence="3">3.2.1.4</ecNumber>
    </recommendedName>
</protein>
<gene>
    <name evidence="9" type="ORF">OYT1_ch1983</name>
</gene>
<dbReference type="Proteomes" id="UP000033070">
    <property type="component" value="Chromosome"/>
</dbReference>
<keyword evidence="8" id="KW-0732">Signal</keyword>
<dbReference type="AlphaFoldDB" id="A0A2Z6GDY0"/>
<evidence type="ECO:0000256" key="3">
    <source>
        <dbReference type="ARBA" id="ARBA00012601"/>
    </source>
</evidence>